<feature type="domain" description="Peptidase M48" evidence="8">
    <location>
        <begin position="166"/>
        <end position="321"/>
    </location>
</feature>
<dbReference type="InterPro" id="IPR055518">
    <property type="entry name" value="DUF7092"/>
</dbReference>
<dbReference type="InterPro" id="IPR001915">
    <property type="entry name" value="Peptidase_M48"/>
</dbReference>
<dbReference type="EMBL" id="UINC01001418">
    <property type="protein sequence ID" value="SUZ80223.1"/>
    <property type="molecule type" value="Genomic_DNA"/>
</dbReference>
<evidence type="ECO:0000256" key="2">
    <source>
        <dbReference type="ARBA" id="ARBA00022670"/>
    </source>
</evidence>
<dbReference type="CDD" id="cd07332">
    <property type="entry name" value="M48C_Oma1_like"/>
    <property type="match status" value="1"/>
</dbReference>
<dbReference type="GO" id="GO:0004222">
    <property type="term" value="F:metalloendopeptidase activity"/>
    <property type="evidence" value="ECO:0007669"/>
    <property type="project" value="InterPro"/>
</dbReference>
<dbReference type="GO" id="GO:0016020">
    <property type="term" value="C:membrane"/>
    <property type="evidence" value="ECO:0007669"/>
    <property type="project" value="TreeGrafter"/>
</dbReference>
<evidence type="ECO:0000313" key="10">
    <source>
        <dbReference type="EMBL" id="SUZ80223.1"/>
    </source>
</evidence>
<dbReference type="Gene3D" id="3.30.2010.10">
    <property type="entry name" value="Metalloproteases ('zincins'), catalytic domain"/>
    <property type="match status" value="1"/>
</dbReference>
<accession>A0A381QRQ0</accession>
<gene>
    <name evidence="10" type="ORF">METZ01_LOCUS33077</name>
</gene>
<dbReference type="PANTHER" id="PTHR22726">
    <property type="entry name" value="METALLOENDOPEPTIDASE OMA1"/>
    <property type="match status" value="1"/>
</dbReference>
<evidence type="ECO:0000256" key="3">
    <source>
        <dbReference type="ARBA" id="ARBA00022723"/>
    </source>
</evidence>
<name>A0A381QRQ0_9ZZZZ</name>
<keyword evidence="3" id="KW-0479">Metal-binding</keyword>
<feature type="transmembrane region" description="Helical" evidence="7">
    <location>
        <begin position="90"/>
        <end position="111"/>
    </location>
</feature>
<keyword evidence="7" id="KW-0472">Membrane</keyword>
<protein>
    <submittedName>
        <fullName evidence="10">Uncharacterized protein</fullName>
    </submittedName>
</protein>
<evidence type="ECO:0000256" key="7">
    <source>
        <dbReference type="SAM" id="Phobius"/>
    </source>
</evidence>
<evidence type="ECO:0000256" key="6">
    <source>
        <dbReference type="ARBA" id="ARBA00023049"/>
    </source>
</evidence>
<organism evidence="10">
    <name type="scientific">marine metagenome</name>
    <dbReference type="NCBI Taxonomy" id="408172"/>
    <lineage>
        <taxon>unclassified sequences</taxon>
        <taxon>metagenomes</taxon>
        <taxon>ecological metagenomes</taxon>
    </lineage>
</organism>
<reference evidence="10" key="1">
    <citation type="submission" date="2018-05" db="EMBL/GenBank/DDBJ databases">
        <authorList>
            <person name="Lanie J.A."/>
            <person name="Ng W.-L."/>
            <person name="Kazmierczak K.M."/>
            <person name="Andrzejewski T.M."/>
            <person name="Davidsen T.M."/>
            <person name="Wayne K.J."/>
            <person name="Tettelin H."/>
            <person name="Glass J.I."/>
            <person name="Rusch D."/>
            <person name="Podicherti R."/>
            <person name="Tsui H.-C.T."/>
            <person name="Winkler M.E."/>
        </authorList>
    </citation>
    <scope>NUCLEOTIDE SEQUENCE</scope>
</reference>
<evidence type="ECO:0000256" key="1">
    <source>
        <dbReference type="ARBA" id="ARBA00001947"/>
    </source>
</evidence>
<comment type="cofactor">
    <cofactor evidence="1">
        <name>Zn(2+)</name>
        <dbReference type="ChEBI" id="CHEBI:29105"/>
    </cofactor>
</comment>
<keyword evidence="7" id="KW-1133">Transmembrane helix</keyword>
<dbReference type="Pfam" id="PF23368">
    <property type="entry name" value="DUF7092"/>
    <property type="match status" value="1"/>
</dbReference>
<evidence type="ECO:0000256" key="5">
    <source>
        <dbReference type="ARBA" id="ARBA00022833"/>
    </source>
</evidence>
<dbReference type="AlphaFoldDB" id="A0A381QRQ0"/>
<evidence type="ECO:0000259" key="8">
    <source>
        <dbReference type="Pfam" id="PF01435"/>
    </source>
</evidence>
<dbReference type="InterPro" id="IPR051156">
    <property type="entry name" value="Mito/Outer_Membr_Metalloprot"/>
</dbReference>
<feature type="domain" description="DUF7092" evidence="9">
    <location>
        <begin position="5"/>
        <end position="62"/>
    </location>
</feature>
<dbReference type="GO" id="GO:0046872">
    <property type="term" value="F:metal ion binding"/>
    <property type="evidence" value="ECO:0007669"/>
    <property type="project" value="UniProtKB-KW"/>
</dbReference>
<dbReference type="Pfam" id="PF01435">
    <property type="entry name" value="Peptidase_M48"/>
    <property type="match status" value="1"/>
</dbReference>
<dbReference type="GO" id="GO:0051603">
    <property type="term" value="P:proteolysis involved in protein catabolic process"/>
    <property type="evidence" value="ECO:0007669"/>
    <property type="project" value="TreeGrafter"/>
</dbReference>
<proteinExistence type="predicted"/>
<keyword evidence="6" id="KW-0482">Metalloprotease</keyword>
<keyword evidence="5" id="KW-0862">Zinc</keyword>
<evidence type="ECO:0000256" key="4">
    <source>
        <dbReference type="ARBA" id="ARBA00022801"/>
    </source>
</evidence>
<dbReference type="PANTHER" id="PTHR22726:SF1">
    <property type="entry name" value="METALLOENDOPEPTIDASE OMA1, MITOCHONDRIAL"/>
    <property type="match status" value="1"/>
</dbReference>
<keyword evidence="2" id="KW-0645">Protease</keyword>
<keyword evidence="4" id="KW-0378">Hydrolase</keyword>
<evidence type="ECO:0000259" key="9">
    <source>
        <dbReference type="Pfam" id="PF23368"/>
    </source>
</evidence>
<keyword evidence="7" id="KW-0812">Transmembrane</keyword>
<sequence>MSKTWRGQYFDGRTPTHRDVTVSCDTRGVRIKFEDGSGRFWHRADFRLQQDLQQGPVRLEYGEFPPETLVVDDPEFGKNFGKNLTSRNRFFTPLLGLLTVIIFPALIYWGIPSASGLFTRFVPISIEQQIGQYVIDEIFPKRVICETAAGRQALEKLLARLVPADSDYEFQLEIIDSGLVNALAFPGGKILIFRGLLEKSRSAEALSGVLVHEMQHVLQRHGTENLLSQTALSGLFKLLVGEANALTETIFQGVKMLSLLKYTRELETEADALALQLLFQAKVDSDEMLTMFRILQKQSLSLPESFSTHPDMSARLKRLEDLIAQNPQYLSEPILSTESWKSLQNICQS</sequence>